<protein>
    <submittedName>
        <fullName evidence="2">Uncharacterized protein</fullName>
    </submittedName>
</protein>
<evidence type="ECO:0000313" key="3">
    <source>
        <dbReference type="Proteomes" id="UP000623461"/>
    </source>
</evidence>
<sequence length="78" mass="7913">MSPGASGTTGGSWVDTADDTCRATDGGPSGAETDGAAPTAARAHAAAAEATMRRLNTVPTSVYELVERTENAQDNMSR</sequence>
<organism evidence="2 3">
    <name type="scientific">Terrabacter tumescens</name>
    <dbReference type="NCBI Taxonomy" id="60443"/>
    <lineage>
        <taxon>Bacteria</taxon>
        <taxon>Bacillati</taxon>
        <taxon>Actinomycetota</taxon>
        <taxon>Actinomycetes</taxon>
        <taxon>Micrococcales</taxon>
        <taxon>Intrasporangiaceae</taxon>
        <taxon>Terrabacter</taxon>
    </lineage>
</organism>
<evidence type="ECO:0000313" key="2">
    <source>
        <dbReference type="EMBL" id="GGN10170.1"/>
    </source>
</evidence>
<gene>
    <name evidence="2" type="ORF">GCM10009721_42720</name>
</gene>
<proteinExistence type="predicted"/>
<evidence type="ECO:0000256" key="1">
    <source>
        <dbReference type="SAM" id="MobiDB-lite"/>
    </source>
</evidence>
<keyword evidence="3" id="KW-1185">Reference proteome</keyword>
<feature type="region of interest" description="Disordered" evidence="1">
    <location>
        <begin position="1"/>
        <end position="48"/>
    </location>
</feature>
<dbReference type="Proteomes" id="UP000623461">
    <property type="component" value="Unassembled WGS sequence"/>
</dbReference>
<comment type="caution">
    <text evidence="2">The sequence shown here is derived from an EMBL/GenBank/DDBJ whole genome shotgun (WGS) entry which is preliminary data.</text>
</comment>
<feature type="compositionally biased region" description="Low complexity" evidence="1">
    <location>
        <begin position="31"/>
        <end position="48"/>
    </location>
</feature>
<reference evidence="3" key="1">
    <citation type="journal article" date="2019" name="Int. J. Syst. Evol. Microbiol.">
        <title>The Global Catalogue of Microorganisms (GCM) 10K type strain sequencing project: providing services to taxonomists for standard genome sequencing and annotation.</title>
        <authorList>
            <consortium name="The Broad Institute Genomics Platform"/>
            <consortium name="The Broad Institute Genome Sequencing Center for Infectious Disease"/>
            <person name="Wu L."/>
            <person name="Ma J."/>
        </authorList>
    </citation>
    <scope>NUCLEOTIDE SEQUENCE [LARGE SCALE GENOMIC DNA]</scope>
    <source>
        <strain evidence="3">JCM 1365</strain>
    </source>
</reference>
<accession>A0ABQ2IJJ0</accession>
<dbReference type="EMBL" id="BMNZ01000014">
    <property type="protein sequence ID" value="GGN10170.1"/>
    <property type="molecule type" value="Genomic_DNA"/>
</dbReference>
<name>A0ABQ2IJJ0_9MICO</name>